<dbReference type="AlphaFoldDB" id="A0A928DN50"/>
<name>A0A928DN50_9BACT</name>
<gene>
    <name evidence="3" type="ORF">E7027_01535</name>
</gene>
<evidence type="ECO:0000259" key="2">
    <source>
        <dbReference type="Pfam" id="PF01590"/>
    </source>
</evidence>
<dbReference type="Gene3D" id="3.30.450.40">
    <property type="match status" value="1"/>
</dbReference>
<comment type="similarity">
    <text evidence="1">Belongs to the free Met sulfoxide reductase family.</text>
</comment>
<dbReference type="Pfam" id="PF01590">
    <property type="entry name" value="GAF"/>
    <property type="match status" value="1"/>
</dbReference>
<dbReference type="FunFam" id="3.30.450.40:FF:000008">
    <property type="entry name" value="GAF domain-containing proteins"/>
    <property type="match status" value="1"/>
</dbReference>
<comment type="caution">
    <text evidence="3">The sequence shown here is derived from an EMBL/GenBank/DDBJ whole genome shotgun (WGS) entry which is preliminary data.</text>
</comment>
<dbReference type="InterPro" id="IPR029016">
    <property type="entry name" value="GAF-like_dom_sf"/>
</dbReference>
<evidence type="ECO:0000313" key="3">
    <source>
        <dbReference type="EMBL" id="MBE6420817.1"/>
    </source>
</evidence>
<organism evidence="3 4">
    <name type="scientific">Candidatus Avelusimicrobium gallicola</name>
    <dbReference type="NCBI Taxonomy" id="2562704"/>
    <lineage>
        <taxon>Bacteria</taxon>
        <taxon>Pseudomonadati</taxon>
        <taxon>Elusimicrobiota</taxon>
        <taxon>Elusimicrobia</taxon>
        <taxon>Elusimicrobiales</taxon>
        <taxon>Elusimicrobiaceae</taxon>
        <taxon>Candidatus Avelusimicrobium</taxon>
    </lineage>
</organism>
<reference evidence="3" key="1">
    <citation type="submission" date="2019-04" db="EMBL/GenBank/DDBJ databases">
        <title>Evolution of Biomass-Degrading Anaerobic Consortia Revealed by Metagenomics.</title>
        <authorList>
            <person name="Peng X."/>
        </authorList>
    </citation>
    <scope>NUCLEOTIDE SEQUENCE</scope>
    <source>
        <strain evidence="3">SIG66</strain>
    </source>
</reference>
<feature type="domain" description="GAF" evidence="2">
    <location>
        <begin position="15"/>
        <end position="146"/>
    </location>
</feature>
<dbReference type="PANTHER" id="PTHR21021:SF15">
    <property type="entry name" value="FREE METHIONINE-R-SULFOXIDE REDUCTASE"/>
    <property type="match status" value="1"/>
</dbReference>
<dbReference type="GO" id="GO:0033745">
    <property type="term" value="F:L-methionine-(R)-S-oxide reductase activity"/>
    <property type="evidence" value="ECO:0007669"/>
    <property type="project" value="TreeGrafter"/>
</dbReference>
<sequence length="149" mass="16201">MTKTYPYALLEKQLSALVETSTDPIARAANVSAALFEALEQINWIGFYRVNNNTLLLGPFQGKPACVVLYPGKGVCAAAWEKKETLIVPDVHEFEGHIACDPSSCSELVTPVFNGKDVWGVLDADSPIPSRFGPNEKQLLEFAAGLIFS</sequence>
<dbReference type="InterPro" id="IPR000614">
    <property type="entry name" value="FRMsr_CS"/>
</dbReference>
<dbReference type="EMBL" id="SUVG01000002">
    <property type="protein sequence ID" value="MBE6420817.1"/>
    <property type="molecule type" value="Genomic_DNA"/>
</dbReference>
<accession>A0A928DN50</accession>
<dbReference type="InterPro" id="IPR003018">
    <property type="entry name" value="GAF"/>
</dbReference>
<dbReference type="GO" id="GO:0005829">
    <property type="term" value="C:cytosol"/>
    <property type="evidence" value="ECO:0007669"/>
    <property type="project" value="TreeGrafter"/>
</dbReference>
<dbReference type="InterPro" id="IPR051330">
    <property type="entry name" value="Phosphatase_reg/MetRdx"/>
</dbReference>
<protein>
    <submittedName>
        <fullName evidence="3">GAF domain-containing protein</fullName>
    </submittedName>
</protein>
<dbReference type="PROSITE" id="PS01320">
    <property type="entry name" value="UPF0067"/>
    <property type="match status" value="1"/>
</dbReference>
<proteinExistence type="inferred from homology"/>
<evidence type="ECO:0000313" key="4">
    <source>
        <dbReference type="Proteomes" id="UP000725649"/>
    </source>
</evidence>
<evidence type="ECO:0000256" key="1">
    <source>
        <dbReference type="ARBA" id="ARBA00038454"/>
    </source>
</evidence>
<dbReference type="PANTHER" id="PTHR21021">
    <property type="entry name" value="GAF/PUTATIVE CYTOSKELETAL PROTEIN"/>
    <property type="match status" value="1"/>
</dbReference>
<dbReference type="SUPFAM" id="SSF55781">
    <property type="entry name" value="GAF domain-like"/>
    <property type="match status" value="1"/>
</dbReference>
<dbReference type="Proteomes" id="UP000725649">
    <property type="component" value="Unassembled WGS sequence"/>
</dbReference>